<dbReference type="OrthoDB" id="8138512at2"/>
<dbReference type="STRING" id="569882.SAMN04490248_1365"/>
<gene>
    <name evidence="2" type="ORF">SAMN04490248_1365</name>
</gene>
<keyword evidence="3" id="KW-1185">Reference proteome</keyword>
<protein>
    <submittedName>
        <fullName evidence="2">Phasin protein</fullName>
    </submittedName>
</protein>
<evidence type="ECO:0000313" key="3">
    <source>
        <dbReference type="Proteomes" id="UP000198893"/>
    </source>
</evidence>
<dbReference type="RefSeq" id="WP_093120480.1">
    <property type="nucleotide sequence ID" value="NZ_FODS01000036.1"/>
</dbReference>
<evidence type="ECO:0000256" key="1">
    <source>
        <dbReference type="SAM" id="MobiDB-lite"/>
    </source>
</evidence>
<dbReference type="Proteomes" id="UP000198893">
    <property type="component" value="Unassembled WGS sequence"/>
</dbReference>
<accession>A0A1H8VWG1</accession>
<organism evidence="2 3">
    <name type="scientific">Salinihabitans flavidus</name>
    <dbReference type="NCBI Taxonomy" id="569882"/>
    <lineage>
        <taxon>Bacteria</taxon>
        <taxon>Pseudomonadati</taxon>
        <taxon>Pseudomonadota</taxon>
        <taxon>Alphaproteobacteria</taxon>
        <taxon>Rhodobacterales</taxon>
        <taxon>Roseobacteraceae</taxon>
        <taxon>Salinihabitans</taxon>
    </lineage>
</organism>
<dbReference type="AlphaFoldDB" id="A0A1H8VWG1"/>
<reference evidence="2 3" key="1">
    <citation type="submission" date="2016-10" db="EMBL/GenBank/DDBJ databases">
        <authorList>
            <person name="de Groot N.N."/>
        </authorList>
    </citation>
    <scope>NUCLEOTIDE SEQUENCE [LARGE SCALE GENOMIC DNA]</scope>
    <source>
        <strain evidence="2 3">DSM 27842</strain>
    </source>
</reference>
<sequence>MAKDEPQTDITDLARQTQALFKLNGAARPPVEQVMKVQEGMLEQAETFTRHWIERRQEALDTGLEALKEINSTDKPDPVAAMQTIADWQRGSFERLTEDFRDWMTLCMQPMQLAATSQGETEQADAASSGTDQGKAATKSKGRTAASRSKSDHATPV</sequence>
<feature type="compositionally biased region" description="Polar residues" evidence="1">
    <location>
        <begin position="114"/>
        <end position="132"/>
    </location>
</feature>
<proteinExistence type="predicted"/>
<name>A0A1H8VWG1_9RHOB</name>
<feature type="region of interest" description="Disordered" evidence="1">
    <location>
        <begin position="114"/>
        <end position="157"/>
    </location>
</feature>
<dbReference type="EMBL" id="FODS01000036">
    <property type="protein sequence ID" value="SEP19695.1"/>
    <property type="molecule type" value="Genomic_DNA"/>
</dbReference>
<evidence type="ECO:0000313" key="2">
    <source>
        <dbReference type="EMBL" id="SEP19695.1"/>
    </source>
</evidence>